<feature type="region of interest" description="Disordered" evidence="5">
    <location>
        <begin position="338"/>
        <end position="413"/>
    </location>
</feature>
<evidence type="ECO:0000259" key="6">
    <source>
        <dbReference type="PROSITE" id="PS51123"/>
    </source>
</evidence>
<keyword evidence="8" id="KW-1185">Reference proteome</keyword>
<evidence type="ECO:0000256" key="4">
    <source>
        <dbReference type="PROSITE-ProRule" id="PRU00473"/>
    </source>
</evidence>
<dbReference type="Proteomes" id="UP000535437">
    <property type="component" value="Unassembled WGS sequence"/>
</dbReference>
<keyword evidence="2 4" id="KW-0472">Membrane</keyword>
<evidence type="ECO:0000313" key="7">
    <source>
        <dbReference type="EMBL" id="NYJ77075.1"/>
    </source>
</evidence>
<feature type="region of interest" description="Disordered" evidence="5">
    <location>
        <begin position="30"/>
        <end position="71"/>
    </location>
</feature>
<reference evidence="7 8" key="1">
    <citation type="submission" date="2020-07" db="EMBL/GenBank/DDBJ databases">
        <title>Sequencing the genomes of 1000 actinobacteria strains.</title>
        <authorList>
            <person name="Klenk H.-P."/>
        </authorList>
    </citation>
    <scope>NUCLEOTIDE SEQUENCE [LARGE SCALE GENOMIC DNA]</scope>
    <source>
        <strain evidence="7 8">DSM 15475</strain>
    </source>
</reference>
<comment type="caution">
    <text evidence="7">The sequence shown here is derived from an EMBL/GenBank/DDBJ whole genome shotgun (WGS) entry which is preliminary data.</text>
</comment>
<dbReference type="PRINTS" id="PR01021">
    <property type="entry name" value="OMPADOMAIN"/>
</dbReference>
<protein>
    <submittedName>
        <fullName evidence="7">Outer membrane protein OmpA-like peptidoglycan-associated protein</fullName>
    </submittedName>
</protein>
<dbReference type="EMBL" id="JACCFY010000001">
    <property type="protein sequence ID" value="NYJ77075.1"/>
    <property type="molecule type" value="Genomic_DNA"/>
</dbReference>
<dbReference type="InterPro" id="IPR006664">
    <property type="entry name" value="OMP_bac"/>
</dbReference>
<dbReference type="InterPro" id="IPR050330">
    <property type="entry name" value="Bact_OuterMem_StrucFunc"/>
</dbReference>
<dbReference type="PROSITE" id="PS51123">
    <property type="entry name" value="OMPA_2"/>
    <property type="match status" value="1"/>
</dbReference>
<dbReference type="InterPro" id="IPR006665">
    <property type="entry name" value="OmpA-like"/>
</dbReference>
<feature type="domain" description="OmpA-like" evidence="6">
    <location>
        <begin position="253"/>
        <end position="371"/>
    </location>
</feature>
<proteinExistence type="predicted"/>
<feature type="compositionally biased region" description="Acidic residues" evidence="5">
    <location>
        <begin position="54"/>
        <end position="70"/>
    </location>
</feature>
<organism evidence="7 8">
    <name type="scientific">Nesterenkonia xinjiangensis</name>
    <dbReference type="NCBI Taxonomy" id="225327"/>
    <lineage>
        <taxon>Bacteria</taxon>
        <taxon>Bacillati</taxon>
        <taxon>Actinomycetota</taxon>
        <taxon>Actinomycetes</taxon>
        <taxon>Micrococcales</taxon>
        <taxon>Micrococcaceae</taxon>
        <taxon>Nesterenkonia</taxon>
    </lineage>
</organism>
<dbReference type="Gene3D" id="3.30.1330.60">
    <property type="entry name" value="OmpA-like domain"/>
    <property type="match status" value="1"/>
</dbReference>
<feature type="compositionally biased region" description="Acidic residues" evidence="5">
    <location>
        <begin position="374"/>
        <end position="398"/>
    </location>
</feature>
<accession>A0A7Z0K9C9</accession>
<dbReference type="PANTHER" id="PTHR30329">
    <property type="entry name" value="STATOR ELEMENT OF FLAGELLAR MOTOR COMPLEX"/>
    <property type="match status" value="1"/>
</dbReference>
<comment type="subcellular location">
    <subcellularLocation>
        <location evidence="1">Cell outer membrane</location>
    </subcellularLocation>
</comment>
<dbReference type="Pfam" id="PF00691">
    <property type="entry name" value="OmpA"/>
    <property type="match status" value="1"/>
</dbReference>
<evidence type="ECO:0000256" key="1">
    <source>
        <dbReference type="ARBA" id="ARBA00004442"/>
    </source>
</evidence>
<dbReference type="PROSITE" id="PS51257">
    <property type="entry name" value="PROKAR_LIPOPROTEIN"/>
    <property type="match status" value="1"/>
</dbReference>
<evidence type="ECO:0000256" key="5">
    <source>
        <dbReference type="SAM" id="MobiDB-lite"/>
    </source>
</evidence>
<evidence type="ECO:0000313" key="8">
    <source>
        <dbReference type="Proteomes" id="UP000535437"/>
    </source>
</evidence>
<keyword evidence="3" id="KW-0998">Cell outer membrane</keyword>
<dbReference type="AlphaFoldDB" id="A0A7Z0K9C9"/>
<name>A0A7Z0K9C9_9MICC</name>
<dbReference type="RefSeq" id="WP_179540607.1">
    <property type="nucleotide sequence ID" value="NZ_BAAALL010000004.1"/>
</dbReference>
<dbReference type="SUPFAM" id="SSF103088">
    <property type="entry name" value="OmpA-like"/>
    <property type="match status" value="1"/>
</dbReference>
<dbReference type="GO" id="GO:0009279">
    <property type="term" value="C:cell outer membrane"/>
    <property type="evidence" value="ECO:0007669"/>
    <property type="project" value="UniProtKB-SubCell"/>
</dbReference>
<gene>
    <name evidence="7" type="ORF">HNR09_000486</name>
</gene>
<dbReference type="CDD" id="cd07185">
    <property type="entry name" value="OmpA_C-like"/>
    <property type="match status" value="1"/>
</dbReference>
<evidence type="ECO:0000256" key="2">
    <source>
        <dbReference type="ARBA" id="ARBA00023136"/>
    </source>
</evidence>
<dbReference type="InterPro" id="IPR036737">
    <property type="entry name" value="OmpA-like_sf"/>
</dbReference>
<evidence type="ECO:0000256" key="3">
    <source>
        <dbReference type="ARBA" id="ARBA00023237"/>
    </source>
</evidence>
<sequence length="587" mass="63939">MIQRRPRSRAEAAVAALAAAGVLVLLGCAPEAPPAAPEEPQESDPSEETPGTEPDPEPEPEEDPGEDPEGTDAVVVDQAVWNFDTMEEVDLRVEVHPFVRVSTEEGDFLNGLITYQITSDSGEYHLDRHGVHPHEVRLVDTEAQRITHPAFATDGSGEEHLADVEDSTVHAGDDPVRWAGVHADPGTESTAVLLPYLGLIEDVAIVDAEDADTSDYLPVEEALPELVEIHEATWDLQSHRERADGDVQIRQSDDGATLTLDSDILFAVDEHTLTEEAEAALQVASDELEGFEGGELRIVGHTDDVRSLEHNEQLSADRAEAVHQRLEELLDAEDLTVTTEGRAFHEPVASNETEQGRAMNRRVELHYTPAEASDPPDTEDAGELEDTGELDQTEDDDLPATSGPVGRAGEPLEITGEHGGVVEVSVEEVHTAGNLLVGRIRVEVLETADDGEEPLPLSWALGFGDRGMHESHENPYNPGNQTDALTLLNAQERIFPLEFDDTESFEGADEEGFIREQGDPWRSVAADRGFGMDAEAEVGSWSVATVLWPQTGTEEVVVDVPGQSEHAERPWSEPWRVVDVPVETEKP</sequence>
<dbReference type="PANTHER" id="PTHR30329:SF21">
    <property type="entry name" value="LIPOPROTEIN YIAD-RELATED"/>
    <property type="match status" value="1"/>
</dbReference>